<dbReference type="PANTHER" id="PTHR43017">
    <property type="entry name" value="GALACTOSIDE O-ACETYLTRANSFERASE"/>
    <property type="match status" value="1"/>
</dbReference>
<dbReference type="Gene3D" id="2.160.10.10">
    <property type="entry name" value="Hexapeptide repeat proteins"/>
    <property type="match status" value="1"/>
</dbReference>
<dbReference type="SUPFAM" id="SSF51161">
    <property type="entry name" value="Trimeric LpxA-like enzymes"/>
    <property type="match status" value="1"/>
</dbReference>
<dbReference type="FunFam" id="2.160.10.10:FF:000025">
    <property type="entry name" value="Hexapeptide-repeat containing-acetyltransferase"/>
    <property type="match status" value="1"/>
</dbReference>
<dbReference type="GO" id="GO:0008870">
    <property type="term" value="F:galactoside O-acetyltransferase activity"/>
    <property type="evidence" value="ECO:0007669"/>
    <property type="project" value="TreeGrafter"/>
</dbReference>
<accession>A0A9X4B036</accession>
<dbReference type="InterPro" id="IPR039369">
    <property type="entry name" value="LacA-like"/>
</dbReference>
<proteinExistence type="inferred from homology"/>
<dbReference type="InterPro" id="IPR001451">
    <property type="entry name" value="Hexapep"/>
</dbReference>
<evidence type="ECO:0000256" key="5">
    <source>
        <dbReference type="RuleBase" id="RU367021"/>
    </source>
</evidence>
<evidence type="ECO:0000313" key="7">
    <source>
        <dbReference type="EMBL" id="MDC4240305.1"/>
    </source>
</evidence>
<evidence type="ECO:0000256" key="4">
    <source>
        <dbReference type="ARBA" id="ARBA00023315"/>
    </source>
</evidence>
<dbReference type="AlphaFoldDB" id="A0A9X4B036"/>
<dbReference type="PROSITE" id="PS00101">
    <property type="entry name" value="HEXAPEP_TRANSFERASES"/>
    <property type="match status" value="1"/>
</dbReference>
<dbReference type="PANTHER" id="PTHR43017:SF1">
    <property type="entry name" value="ACETYLTRANSFERASE YJL218W-RELATED"/>
    <property type="match status" value="1"/>
</dbReference>
<keyword evidence="3" id="KW-0677">Repeat</keyword>
<dbReference type="Pfam" id="PF12464">
    <property type="entry name" value="Mac"/>
    <property type="match status" value="1"/>
</dbReference>
<sequence length="198" mass="22241">MREYEKMHSGKIYNCGDEELLEMQTKCLDKLYDFNETRPTEYEKRQSMLKEMLAEIGEECYIEPPFHSNWGGKHVHFGNNVYANFNLTLVDDTHIYVGDYTMFGPNVTVATAAHPIDPGFRMPVTQYNKPVYIGKNCWIGACAIILPGITIGDNTVIGAGSVVTKDIPGNVVAVGNPCKVLREINESDKVNAQKLIYK</sequence>
<dbReference type="CDD" id="cd03357">
    <property type="entry name" value="LbH_MAT_GAT"/>
    <property type="match status" value="1"/>
</dbReference>
<dbReference type="InterPro" id="IPR024688">
    <property type="entry name" value="Mac_dom"/>
</dbReference>
<evidence type="ECO:0000259" key="6">
    <source>
        <dbReference type="SMART" id="SM01266"/>
    </source>
</evidence>
<keyword evidence="4 5" id="KW-0012">Acyltransferase</keyword>
<dbReference type="EMBL" id="JAMRYU010000008">
    <property type="protein sequence ID" value="MDC4240305.1"/>
    <property type="molecule type" value="Genomic_DNA"/>
</dbReference>
<gene>
    <name evidence="7" type="ORF">NE398_09015</name>
</gene>
<feature type="domain" description="Maltose/galactoside acetyltransferase" evidence="6">
    <location>
        <begin position="4"/>
        <end position="58"/>
    </location>
</feature>
<dbReference type="EC" id="2.3.1.-" evidence="5"/>
<dbReference type="RefSeq" id="WP_097033453.1">
    <property type="nucleotide sequence ID" value="NZ_JADPEJ010000001.1"/>
</dbReference>
<evidence type="ECO:0000256" key="1">
    <source>
        <dbReference type="ARBA" id="ARBA00007274"/>
    </source>
</evidence>
<evidence type="ECO:0000256" key="2">
    <source>
        <dbReference type="ARBA" id="ARBA00022679"/>
    </source>
</evidence>
<keyword evidence="2 5" id="KW-0808">Transferase</keyword>
<dbReference type="Proteomes" id="UP001141183">
    <property type="component" value="Unassembled WGS sequence"/>
</dbReference>
<organism evidence="7 8">
    <name type="scientific">Clostridium tertium</name>
    <dbReference type="NCBI Taxonomy" id="1559"/>
    <lineage>
        <taxon>Bacteria</taxon>
        <taxon>Bacillati</taxon>
        <taxon>Bacillota</taxon>
        <taxon>Clostridia</taxon>
        <taxon>Eubacteriales</taxon>
        <taxon>Clostridiaceae</taxon>
        <taxon>Clostridium</taxon>
    </lineage>
</organism>
<comment type="similarity">
    <text evidence="1 5">Belongs to the transferase hexapeptide repeat family.</text>
</comment>
<keyword evidence="8" id="KW-1185">Reference proteome</keyword>
<dbReference type="InterPro" id="IPR011004">
    <property type="entry name" value="Trimer_LpxA-like_sf"/>
</dbReference>
<dbReference type="Pfam" id="PF00132">
    <property type="entry name" value="Hexapep"/>
    <property type="match status" value="1"/>
</dbReference>
<name>A0A9X4B036_9CLOT</name>
<dbReference type="InterPro" id="IPR018357">
    <property type="entry name" value="Hexapep_transf_CS"/>
</dbReference>
<evidence type="ECO:0000313" key="8">
    <source>
        <dbReference type="Proteomes" id="UP001141183"/>
    </source>
</evidence>
<evidence type="ECO:0000256" key="3">
    <source>
        <dbReference type="ARBA" id="ARBA00022737"/>
    </source>
</evidence>
<comment type="caution">
    <text evidence="7">The sequence shown here is derived from an EMBL/GenBank/DDBJ whole genome shotgun (WGS) entry which is preliminary data.</text>
</comment>
<protein>
    <recommendedName>
        <fullName evidence="5">Acetyltransferase</fullName>
        <ecNumber evidence="5">2.3.1.-</ecNumber>
    </recommendedName>
</protein>
<reference evidence="7" key="1">
    <citation type="submission" date="2022-05" db="EMBL/GenBank/DDBJ databases">
        <title>Draft genome sequence of Clostridium tertium strain CP3 isolated from Peru.</title>
        <authorList>
            <person name="Hurtado R."/>
            <person name="Lima L."/>
            <person name="Sousa T."/>
            <person name="Jaiswal A.K."/>
            <person name="Tiwari S."/>
            <person name="Maturrano L."/>
            <person name="Brenig B."/>
            <person name="Azevedo V."/>
        </authorList>
    </citation>
    <scope>NUCLEOTIDE SEQUENCE</scope>
    <source>
        <strain evidence="7">CP3</strain>
    </source>
</reference>
<dbReference type="SMART" id="SM01266">
    <property type="entry name" value="Mac"/>
    <property type="match status" value="1"/>
</dbReference>